<dbReference type="PANTHER" id="PTHR10509:SF14">
    <property type="entry name" value="CAFFEOYL-COA O-METHYLTRANSFERASE 3-RELATED"/>
    <property type="match status" value="1"/>
</dbReference>
<dbReference type="Pfam" id="PF01596">
    <property type="entry name" value="Methyltransf_3"/>
    <property type="match status" value="1"/>
</dbReference>
<dbReference type="SUPFAM" id="SSF53335">
    <property type="entry name" value="S-adenosyl-L-methionine-dependent methyltransferases"/>
    <property type="match status" value="1"/>
</dbReference>
<dbReference type="InterPro" id="IPR050362">
    <property type="entry name" value="Cation-dep_OMT"/>
</dbReference>
<evidence type="ECO:0000313" key="4">
    <source>
        <dbReference type="EMBL" id="TDW24896.1"/>
    </source>
</evidence>
<accession>A0A4R8A3P3</accession>
<proteinExistence type="predicted"/>
<reference evidence="4 5" key="1">
    <citation type="submission" date="2019-03" db="EMBL/GenBank/DDBJ databases">
        <title>Genomic Encyclopedia of Type Strains, Phase IV (KMG-IV): sequencing the most valuable type-strain genomes for metagenomic binning, comparative biology and taxonomic classification.</title>
        <authorList>
            <person name="Goeker M."/>
        </authorList>
    </citation>
    <scope>NUCLEOTIDE SEQUENCE [LARGE SCALE GENOMIC DNA]</scope>
    <source>
        <strain evidence="4 5">DSM 28867</strain>
    </source>
</reference>
<keyword evidence="5" id="KW-1185">Reference proteome</keyword>
<dbReference type="CDD" id="cd02440">
    <property type="entry name" value="AdoMet_MTases"/>
    <property type="match status" value="1"/>
</dbReference>
<keyword evidence="1 4" id="KW-0489">Methyltransferase</keyword>
<dbReference type="InterPro" id="IPR029063">
    <property type="entry name" value="SAM-dependent_MTases_sf"/>
</dbReference>
<dbReference type="Proteomes" id="UP000294743">
    <property type="component" value="Unassembled WGS sequence"/>
</dbReference>
<dbReference type="InterPro" id="IPR002935">
    <property type="entry name" value="SAM_O-MeTrfase"/>
</dbReference>
<dbReference type="AlphaFoldDB" id="A0A4R8A3P3"/>
<dbReference type="PROSITE" id="PS51682">
    <property type="entry name" value="SAM_OMT_I"/>
    <property type="match status" value="1"/>
</dbReference>
<keyword evidence="3" id="KW-0949">S-adenosyl-L-methionine</keyword>
<gene>
    <name evidence="4" type="ORF">EDD63_10748</name>
</gene>
<comment type="caution">
    <text evidence="4">The sequence shown here is derived from an EMBL/GenBank/DDBJ whole genome shotgun (WGS) entry which is preliminary data.</text>
</comment>
<dbReference type="OrthoDB" id="9799672at2"/>
<organism evidence="4 5">
    <name type="scientific">Breznakia blatticola</name>
    <dbReference type="NCBI Taxonomy" id="1754012"/>
    <lineage>
        <taxon>Bacteria</taxon>
        <taxon>Bacillati</taxon>
        <taxon>Bacillota</taxon>
        <taxon>Erysipelotrichia</taxon>
        <taxon>Erysipelotrichales</taxon>
        <taxon>Erysipelotrichaceae</taxon>
        <taxon>Breznakia</taxon>
    </lineage>
</organism>
<keyword evidence="2 4" id="KW-0808">Transferase</keyword>
<evidence type="ECO:0000256" key="3">
    <source>
        <dbReference type="ARBA" id="ARBA00022691"/>
    </source>
</evidence>
<sequence length="199" mass="23364">MEQNVKFKLLEMESYASLHQVPIMQKEGIEFLQTYIKEHKVKRILELGSAIGYSAIQMAISDPDVTVDTVERDDVRYQVAQANIKACNLENRIHLFHEDALFFETNQSYDLIFIDAAKAQYIKFFERYESNVKVNGVMISDNLEFHGMVHDIEHIKNRNTRQLVRKILKFRDYLLERKDFETTFYDIGDGIAVSKKLVF</sequence>
<evidence type="ECO:0000313" key="5">
    <source>
        <dbReference type="Proteomes" id="UP000294743"/>
    </source>
</evidence>
<evidence type="ECO:0000256" key="2">
    <source>
        <dbReference type="ARBA" id="ARBA00022679"/>
    </source>
</evidence>
<dbReference type="GO" id="GO:0008171">
    <property type="term" value="F:O-methyltransferase activity"/>
    <property type="evidence" value="ECO:0007669"/>
    <property type="project" value="InterPro"/>
</dbReference>
<dbReference type="EMBL" id="SODD01000007">
    <property type="protein sequence ID" value="TDW24896.1"/>
    <property type="molecule type" value="Genomic_DNA"/>
</dbReference>
<evidence type="ECO:0000256" key="1">
    <source>
        <dbReference type="ARBA" id="ARBA00022603"/>
    </source>
</evidence>
<dbReference type="GO" id="GO:0032259">
    <property type="term" value="P:methylation"/>
    <property type="evidence" value="ECO:0007669"/>
    <property type="project" value="UniProtKB-KW"/>
</dbReference>
<dbReference type="PANTHER" id="PTHR10509">
    <property type="entry name" value="O-METHYLTRANSFERASE-RELATED"/>
    <property type="match status" value="1"/>
</dbReference>
<protein>
    <submittedName>
        <fullName evidence="4">Putative O-methyltransferase YrrM</fullName>
    </submittedName>
</protein>
<dbReference type="Gene3D" id="3.40.50.150">
    <property type="entry name" value="Vaccinia Virus protein VP39"/>
    <property type="match status" value="1"/>
</dbReference>
<dbReference type="GO" id="GO:0008757">
    <property type="term" value="F:S-adenosylmethionine-dependent methyltransferase activity"/>
    <property type="evidence" value="ECO:0007669"/>
    <property type="project" value="TreeGrafter"/>
</dbReference>
<dbReference type="RefSeq" id="WP_134168479.1">
    <property type="nucleotide sequence ID" value="NZ_SODD01000007.1"/>
</dbReference>
<name>A0A4R8A3P3_9FIRM</name>